<accession>A0A4R1K225</accession>
<dbReference type="Proteomes" id="UP000295565">
    <property type="component" value="Unassembled WGS sequence"/>
</dbReference>
<dbReference type="Pfam" id="PF05728">
    <property type="entry name" value="UPF0227"/>
    <property type="match status" value="1"/>
</dbReference>
<proteinExistence type="predicted"/>
<dbReference type="OrthoDB" id="9814831at2"/>
<reference evidence="1 2" key="1">
    <citation type="submission" date="2019-03" db="EMBL/GenBank/DDBJ databases">
        <title>Genomic Encyclopedia of Type Strains, Phase IV (KMG-IV): sequencing the most valuable type-strain genomes for metagenomic binning, comparative biology and taxonomic classification.</title>
        <authorList>
            <person name="Goeker M."/>
        </authorList>
    </citation>
    <scope>NUCLEOTIDE SEQUENCE [LARGE SCALE GENOMIC DNA]</scope>
    <source>
        <strain evidence="1 2">DSM 18577</strain>
    </source>
</reference>
<evidence type="ECO:0008006" key="3">
    <source>
        <dbReference type="Google" id="ProtNLM"/>
    </source>
</evidence>
<dbReference type="AlphaFoldDB" id="A0A4R1K225"/>
<organism evidence="1 2">
    <name type="scientific">Celerinatantimonas diazotrophica</name>
    <dbReference type="NCBI Taxonomy" id="412034"/>
    <lineage>
        <taxon>Bacteria</taxon>
        <taxon>Pseudomonadati</taxon>
        <taxon>Pseudomonadota</taxon>
        <taxon>Gammaproteobacteria</taxon>
        <taxon>Celerinatantimonadaceae</taxon>
        <taxon>Celerinatantimonas</taxon>
    </lineage>
</organism>
<sequence>MTRYLLFLHGFQGSSQSFKRKCIAQYLSETHSPIELISPQLACYPKPAWSQICEIMQSFQGQILGVVGSSLGGLFAARASLDYDLPAVLVNPVADLSMVPMLLGEHVHPYTQERFRLCQHHLDELEQLRISPDDTSVKQWLMLQKGDEVLDYQKALVAYPHTKQTVENGGEHGFAEFKRYVPAIMRFFMTYEKLDNND</sequence>
<keyword evidence="2" id="KW-1185">Reference proteome</keyword>
<dbReference type="InterPro" id="IPR008886">
    <property type="entry name" value="UPF0227/Esterase_YqiA"/>
</dbReference>
<name>A0A4R1K225_9GAMM</name>
<dbReference type="InterPro" id="IPR029058">
    <property type="entry name" value="AB_hydrolase_fold"/>
</dbReference>
<gene>
    <name evidence="1" type="ORF">EV690_1760</name>
</gene>
<dbReference type="EMBL" id="SMGD01000012">
    <property type="protein sequence ID" value="TCK58055.1"/>
    <property type="molecule type" value="Genomic_DNA"/>
</dbReference>
<dbReference type="PANTHER" id="PTHR35602">
    <property type="entry name" value="ESTERASE YQIA-RELATED"/>
    <property type="match status" value="1"/>
</dbReference>
<dbReference type="PANTHER" id="PTHR35602:SF3">
    <property type="entry name" value="ESTERASE YQIA"/>
    <property type="match status" value="1"/>
</dbReference>
<dbReference type="SUPFAM" id="SSF53474">
    <property type="entry name" value="alpha/beta-Hydrolases"/>
    <property type="match status" value="1"/>
</dbReference>
<evidence type="ECO:0000313" key="1">
    <source>
        <dbReference type="EMBL" id="TCK58055.1"/>
    </source>
</evidence>
<comment type="caution">
    <text evidence="1">The sequence shown here is derived from an EMBL/GenBank/DDBJ whole genome shotgun (WGS) entry which is preliminary data.</text>
</comment>
<evidence type="ECO:0000313" key="2">
    <source>
        <dbReference type="Proteomes" id="UP000295565"/>
    </source>
</evidence>
<dbReference type="RefSeq" id="WP_131912567.1">
    <property type="nucleotide sequence ID" value="NZ_OU594967.1"/>
</dbReference>
<protein>
    <recommendedName>
        <fullName evidence="3">Esterase</fullName>
    </recommendedName>
</protein>
<dbReference type="Gene3D" id="3.40.50.1820">
    <property type="entry name" value="alpha/beta hydrolase"/>
    <property type="match status" value="1"/>
</dbReference>